<reference evidence="2 3" key="2">
    <citation type="submission" date="2024-07" db="EMBL/GenBank/DDBJ databases">
        <authorList>
            <person name="Akdeniz Z."/>
        </authorList>
    </citation>
    <scope>NUCLEOTIDE SEQUENCE [LARGE SCALE GENOMIC DNA]</scope>
</reference>
<name>A0AA86UVP7_9EUKA</name>
<dbReference type="EMBL" id="CAXDID020000123">
    <property type="protein sequence ID" value="CAL6032690.1"/>
    <property type="molecule type" value="Genomic_DNA"/>
</dbReference>
<dbReference type="Proteomes" id="UP001642409">
    <property type="component" value="Unassembled WGS sequence"/>
</dbReference>
<evidence type="ECO:0000313" key="1">
    <source>
        <dbReference type="EMBL" id="CAI9966521.1"/>
    </source>
</evidence>
<sequence length="308" mass="36686">MRISKIEKFMYCQKLPLYVLLNWLVKLFTLFQTSAQCLQIFQTSSQISIFLCYLINNNNRTDQRHKPDISFIKDGKQQSLIQAYPGTREILRSNGNCQRLAYYLHPNYISYSRLYQFGLLYRNCKFTLMIISFRYRIISRTSTSRYRSHGYTSKLECNVQLQRTNRLCILGKDQKSTRSTQQNYSTRQLTQTLEHKIQVQNLRRYLCKDLKCCIAKDPRQDEHLTSLPVQPKYQNTNKSEAVRKYQTLQTQPKKALHAQIKKTLEFLRDQDIKIERKIEIDITEQSIKIKRDVQMLSQIEEQANQIRV</sequence>
<keyword evidence="3" id="KW-1185">Reference proteome</keyword>
<evidence type="ECO:0000313" key="2">
    <source>
        <dbReference type="EMBL" id="CAL6032690.1"/>
    </source>
</evidence>
<evidence type="ECO:0000313" key="3">
    <source>
        <dbReference type="Proteomes" id="UP001642409"/>
    </source>
</evidence>
<proteinExistence type="predicted"/>
<dbReference type="EMBL" id="CATOUU010001007">
    <property type="protein sequence ID" value="CAI9966521.1"/>
    <property type="molecule type" value="Genomic_DNA"/>
</dbReference>
<comment type="caution">
    <text evidence="1">The sequence shown here is derived from an EMBL/GenBank/DDBJ whole genome shotgun (WGS) entry which is preliminary data.</text>
</comment>
<organism evidence="1">
    <name type="scientific">Hexamita inflata</name>
    <dbReference type="NCBI Taxonomy" id="28002"/>
    <lineage>
        <taxon>Eukaryota</taxon>
        <taxon>Metamonada</taxon>
        <taxon>Diplomonadida</taxon>
        <taxon>Hexamitidae</taxon>
        <taxon>Hexamitinae</taxon>
        <taxon>Hexamita</taxon>
    </lineage>
</organism>
<dbReference type="AlphaFoldDB" id="A0AA86UVP7"/>
<gene>
    <name evidence="2" type="ORF">HINF_LOCUS34608</name>
    <name evidence="1" type="ORF">HINF_LOCUS54166</name>
</gene>
<protein>
    <submittedName>
        <fullName evidence="2">Hypothetical_protein</fullName>
    </submittedName>
</protein>
<accession>A0AA86UVP7</accession>
<reference evidence="1" key="1">
    <citation type="submission" date="2023-06" db="EMBL/GenBank/DDBJ databases">
        <authorList>
            <person name="Kurt Z."/>
        </authorList>
    </citation>
    <scope>NUCLEOTIDE SEQUENCE</scope>
</reference>